<gene>
    <name evidence="2" type="ORF">H0S81_05000</name>
</gene>
<organism evidence="2 3">
    <name type="scientific">Desulfotignum balticum</name>
    <dbReference type="NCBI Taxonomy" id="115781"/>
    <lineage>
        <taxon>Bacteria</taxon>
        <taxon>Pseudomonadati</taxon>
        <taxon>Thermodesulfobacteriota</taxon>
        <taxon>Desulfobacteria</taxon>
        <taxon>Desulfobacterales</taxon>
        <taxon>Desulfobacteraceae</taxon>
        <taxon>Desulfotignum</taxon>
    </lineage>
</organism>
<reference evidence="2" key="1">
    <citation type="submission" date="2020-07" db="EMBL/GenBank/DDBJ databases">
        <title>Severe corrosion of carbon steel in oil field produced water can be linked to methanogenic archaea containing a special type of NiFe hydrogenase.</title>
        <authorList>
            <person name="Lahme S."/>
            <person name="Mand J."/>
            <person name="Longwell J."/>
            <person name="Smith R."/>
            <person name="Enning D."/>
        </authorList>
    </citation>
    <scope>NUCLEOTIDE SEQUENCE</scope>
    <source>
        <strain evidence="2">MIC098Bin6</strain>
    </source>
</reference>
<dbReference type="Proteomes" id="UP000706172">
    <property type="component" value="Unassembled WGS sequence"/>
</dbReference>
<evidence type="ECO:0008006" key="4">
    <source>
        <dbReference type="Google" id="ProtNLM"/>
    </source>
</evidence>
<evidence type="ECO:0000313" key="2">
    <source>
        <dbReference type="EMBL" id="MBG0779265.1"/>
    </source>
</evidence>
<feature type="compositionally biased region" description="Polar residues" evidence="1">
    <location>
        <begin position="26"/>
        <end position="49"/>
    </location>
</feature>
<name>A0A931G8F9_9BACT</name>
<feature type="region of interest" description="Disordered" evidence="1">
    <location>
        <begin position="133"/>
        <end position="167"/>
    </location>
</feature>
<feature type="compositionally biased region" description="Polar residues" evidence="1">
    <location>
        <begin position="147"/>
        <end position="159"/>
    </location>
</feature>
<evidence type="ECO:0000256" key="1">
    <source>
        <dbReference type="SAM" id="MobiDB-lite"/>
    </source>
</evidence>
<protein>
    <recommendedName>
        <fullName evidence="4">Recombinase domain-containing protein</fullName>
    </recommendedName>
</protein>
<dbReference type="AlphaFoldDB" id="A0A931G8F9"/>
<dbReference type="EMBL" id="JACCQK010000259">
    <property type="protein sequence ID" value="MBG0779265.1"/>
    <property type="molecule type" value="Genomic_DNA"/>
</dbReference>
<proteinExistence type="predicted"/>
<comment type="caution">
    <text evidence="2">The sequence shown here is derived from an EMBL/GenBank/DDBJ whole genome shotgun (WGS) entry which is preliminary data.</text>
</comment>
<feature type="compositionally biased region" description="Basic residues" evidence="1">
    <location>
        <begin position="186"/>
        <end position="197"/>
    </location>
</feature>
<evidence type="ECO:0000313" key="3">
    <source>
        <dbReference type="Proteomes" id="UP000706172"/>
    </source>
</evidence>
<sequence length="267" mass="30232">MNDFLHSLRNGQVDKQRTPKTRKNYDNSYQYNNAPRYHSFNNGYQNPRNPNIKRQPVPPGPMGNQLPPEDPGITLLADAIENLTHHVEILIKNQEYMSSIQERTADIIERQAFAIEHIVSHLRMDQELLHEPEAPSDAGYDAMPETEQAQTVSSEQSPVSMPGESVNRLSSFSEPIAAPAQDTKMKTKRRVIRKRRKSDPEKPAASVTADTAALIPREEVLNIIHTMRNQGATYDQIAKHLVDLGQPTFSGRGEWHAQTIHRLCSKK</sequence>
<feature type="region of interest" description="Disordered" evidence="1">
    <location>
        <begin position="180"/>
        <end position="208"/>
    </location>
</feature>
<feature type="region of interest" description="Disordered" evidence="1">
    <location>
        <begin position="1"/>
        <end position="71"/>
    </location>
</feature>
<accession>A0A931G8F9</accession>